<protein>
    <submittedName>
        <fullName evidence="1">Uncharacterized protein</fullName>
    </submittedName>
</protein>
<reference evidence="2" key="2">
    <citation type="journal article" date="2013" name="PLoS Genet.">
        <title>Comparative genome structure, secondary metabolite, and effector coding capacity across Cochliobolus pathogens.</title>
        <authorList>
            <person name="Condon B.J."/>
            <person name="Leng Y."/>
            <person name="Wu D."/>
            <person name="Bushley K.E."/>
            <person name="Ohm R.A."/>
            <person name="Otillar R."/>
            <person name="Martin J."/>
            <person name="Schackwitz W."/>
            <person name="Grimwood J."/>
            <person name="MohdZainudin N."/>
            <person name="Xue C."/>
            <person name="Wang R."/>
            <person name="Manning V.A."/>
            <person name="Dhillon B."/>
            <person name="Tu Z.J."/>
            <person name="Steffenson B.J."/>
            <person name="Salamov A."/>
            <person name="Sun H."/>
            <person name="Lowry S."/>
            <person name="LaButti K."/>
            <person name="Han J."/>
            <person name="Copeland A."/>
            <person name="Lindquist E."/>
            <person name="Barry K."/>
            <person name="Schmutz J."/>
            <person name="Baker S.E."/>
            <person name="Ciuffetti L.M."/>
            <person name="Grigoriev I.V."/>
            <person name="Zhong S."/>
            <person name="Turgeon B.G."/>
        </authorList>
    </citation>
    <scope>NUCLEOTIDE SEQUENCE [LARGE SCALE GENOMIC DNA]</scope>
    <source>
        <strain evidence="2">C5 / ATCC 48332 / race O</strain>
    </source>
</reference>
<dbReference type="Proteomes" id="UP000016936">
    <property type="component" value="Unassembled WGS sequence"/>
</dbReference>
<dbReference type="EMBL" id="KB445573">
    <property type="protein sequence ID" value="EMD93311.1"/>
    <property type="molecule type" value="Genomic_DNA"/>
</dbReference>
<feature type="non-terminal residue" evidence="1">
    <location>
        <position position="1"/>
    </location>
</feature>
<organism evidence="1 2">
    <name type="scientific">Cochliobolus heterostrophus (strain C5 / ATCC 48332 / race O)</name>
    <name type="common">Southern corn leaf blight fungus</name>
    <name type="synonym">Bipolaris maydis</name>
    <dbReference type="NCBI Taxonomy" id="701091"/>
    <lineage>
        <taxon>Eukaryota</taxon>
        <taxon>Fungi</taxon>
        <taxon>Dikarya</taxon>
        <taxon>Ascomycota</taxon>
        <taxon>Pezizomycotina</taxon>
        <taxon>Dothideomycetes</taxon>
        <taxon>Pleosporomycetidae</taxon>
        <taxon>Pleosporales</taxon>
        <taxon>Pleosporineae</taxon>
        <taxon>Pleosporaceae</taxon>
        <taxon>Bipolaris</taxon>
    </lineage>
</organism>
<name>M2UI21_COCH5</name>
<accession>M2UI21</accession>
<evidence type="ECO:0000313" key="2">
    <source>
        <dbReference type="Proteomes" id="UP000016936"/>
    </source>
</evidence>
<dbReference type="OrthoDB" id="10368834at2759"/>
<evidence type="ECO:0000313" key="1">
    <source>
        <dbReference type="EMBL" id="EMD93311.1"/>
    </source>
</evidence>
<keyword evidence="2" id="KW-1185">Reference proteome</keyword>
<proteinExistence type="predicted"/>
<dbReference type="HOGENOM" id="CLU_2947969_0_0_1"/>
<sequence>PCPCARDFPPRRSFRFYAIAMGAMWHSPMASHCEKATVLSRRRGEMLRRIEHCRQPGMGL</sequence>
<reference evidence="1 2" key="1">
    <citation type="journal article" date="2012" name="PLoS Pathog.">
        <title>Diverse lifestyles and strategies of plant pathogenesis encoded in the genomes of eighteen Dothideomycetes fungi.</title>
        <authorList>
            <person name="Ohm R.A."/>
            <person name="Feau N."/>
            <person name="Henrissat B."/>
            <person name="Schoch C.L."/>
            <person name="Horwitz B.A."/>
            <person name="Barry K.W."/>
            <person name="Condon B.J."/>
            <person name="Copeland A.C."/>
            <person name="Dhillon B."/>
            <person name="Glaser F."/>
            <person name="Hesse C.N."/>
            <person name="Kosti I."/>
            <person name="LaButti K."/>
            <person name="Lindquist E.A."/>
            <person name="Lucas S."/>
            <person name="Salamov A.A."/>
            <person name="Bradshaw R.E."/>
            <person name="Ciuffetti L."/>
            <person name="Hamelin R.C."/>
            <person name="Kema G.H.J."/>
            <person name="Lawrence C."/>
            <person name="Scott J.A."/>
            <person name="Spatafora J.W."/>
            <person name="Turgeon B.G."/>
            <person name="de Wit P.J.G.M."/>
            <person name="Zhong S."/>
            <person name="Goodwin S.B."/>
            <person name="Grigoriev I.V."/>
        </authorList>
    </citation>
    <scope>NUCLEOTIDE SEQUENCE [LARGE SCALE GENOMIC DNA]</scope>
    <source>
        <strain evidence="2">C5 / ATCC 48332 / race O</strain>
    </source>
</reference>
<gene>
    <name evidence="1" type="ORF">COCHEDRAFT_1095300</name>
</gene>
<dbReference type="AlphaFoldDB" id="M2UI21"/>